<gene>
    <name evidence="2" type="ORF">B1045F02.55</name>
    <name evidence="3" type="ORF">B1151H08.14</name>
</gene>
<evidence type="ECO:0000313" key="3">
    <source>
        <dbReference type="EMBL" id="BAD53187.1"/>
    </source>
</evidence>
<organism evidence="2">
    <name type="scientific">Oryza sativa subsp. japonica</name>
    <name type="common">Rice</name>
    <dbReference type="NCBI Taxonomy" id="39947"/>
    <lineage>
        <taxon>Eukaryota</taxon>
        <taxon>Viridiplantae</taxon>
        <taxon>Streptophyta</taxon>
        <taxon>Embryophyta</taxon>
        <taxon>Tracheophyta</taxon>
        <taxon>Spermatophyta</taxon>
        <taxon>Magnoliopsida</taxon>
        <taxon>Liliopsida</taxon>
        <taxon>Poales</taxon>
        <taxon>Poaceae</taxon>
        <taxon>BOP clade</taxon>
        <taxon>Oryzoideae</taxon>
        <taxon>Oryzeae</taxon>
        <taxon>Oryzinae</taxon>
        <taxon>Oryza</taxon>
        <taxon>Oryza sativa</taxon>
    </lineage>
</organism>
<dbReference type="EMBL" id="AP003329">
    <property type="protein sequence ID" value="BAD53101.1"/>
    <property type="molecule type" value="Genomic_DNA"/>
</dbReference>
<reference evidence="2" key="1">
    <citation type="journal article" date="2002" name="Nature">
        <title>The genome sequence and structure of rice chromosome 1.</title>
        <authorList>
            <person name="Sasaki T."/>
            <person name="Matsumoto T."/>
            <person name="Yamamoto K."/>
            <person name="Sakata K."/>
            <person name="Baba T."/>
            <person name="Katayose Y."/>
            <person name="Wu J."/>
            <person name="Niimura Y."/>
            <person name="Cheng Z."/>
            <person name="Nagamura Y."/>
            <person name="Antonio B.A."/>
            <person name="Kanamori H."/>
            <person name="Hosokawa S."/>
            <person name="Masukawa M."/>
            <person name="Arikawa K."/>
            <person name="Chiden Y."/>
            <person name="Hayashi M."/>
            <person name="Okamoto M."/>
            <person name="Ando T."/>
            <person name="Aoki H."/>
            <person name="Arita K."/>
            <person name="Hamada M."/>
            <person name="Harada C."/>
            <person name="Hijishita S."/>
            <person name="Honda M."/>
            <person name="Ichikawa Y."/>
            <person name="Idonuma A."/>
            <person name="Iijima M."/>
            <person name="Ikeda M."/>
            <person name="Ikeno M."/>
            <person name="Itoh S."/>
            <person name="Itoh T."/>
            <person name="Itoh Y."/>
            <person name="Itoh Y."/>
            <person name="Iwabuchi A."/>
            <person name="Kamiya K."/>
            <person name="Karasawa W."/>
            <person name="Katagiri S."/>
            <person name="Kikuta A."/>
            <person name="Kobayashi N."/>
            <person name="Kono I."/>
            <person name="Machita K."/>
            <person name="Maehara T."/>
            <person name="Mizuno H."/>
            <person name="Mizubayashi T."/>
            <person name="Mukai Y."/>
            <person name="Nagasaki H."/>
            <person name="Nakashima M."/>
            <person name="Nakama Y."/>
            <person name="Nakamichi Y."/>
            <person name="Nakamura M."/>
            <person name="Namiki N."/>
            <person name="Negishi M."/>
            <person name="Ohta I."/>
            <person name="Ono N."/>
            <person name="Saji S."/>
            <person name="Sakai K."/>
            <person name="Shibata M."/>
            <person name="Shimokawa T."/>
            <person name="Shomura A."/>
            <person name="Song J."/>
            <person name="Takazaki Y."/>
            <person name="Terasawa K."/>
            <person name="Tsuji K."/>
            <person name="Waki K."/>
            <person name="Yamagata H."/>
            <person name="Yamane H."/>
            <person name="Yoshiki S."/>
            <person name="Yoshihara R."/>
            <person name="Yukawa K."/>
            <person name="Zhong H."/>
            <person name="Iwama H."/>
            <person name="Endo T."/>
            <person name="Ito H."/>
            <person name="Hahn J.H."/>
            <person name="Kim H.I."/>
            <person name="Eun M.Y."/>
            <person name="Yano M."/>
            <person name="Jiang J."/>
            <person name="Gojobori T."/>
        </authorList>
    </citation>
    <scope>NUCLEOTIDE SEQUENCE</scope>
</reference>
<reference evidence="4" key="3">
    <citation type="journal article" date="2008" name="Nucleic Acids Res.">
        <title>The rice annotation project database (RAP-DB): 2008 update.</title>
        <authorList>
            <consortium name="The rice annotation project (RAP)"/>
        </authorList>
    </citation>
    <scope>GENOME REANNOTATION</scope>
    <source>
        <strain evidence="4">cv. Nipponbare</strain>
    </source>
</reference>
<dbReference type="Proteomes" id="UP000817658">
    <property type="component" value="Chromosome 1"/>
</dbReference>
<dbReference type="AlphaFoldDB" id="Q5ZB36"/>
<dbReference type="Proteomes" id="UP000000763">
    <property type="component" value="Chromosome 1"/>
</dbReference>
<accession>Q5ZB36</accession>
<evidence type="ECO:0000256" key="1">
    <source>
        <dbReference type="SAM" id="MobiDB-lite"/>
    </source>
</evidence>
<accession>Q5ZBE5</accession>
<proteinExistence type="predicted"/>
<protein>
    <submittedName>
        <fullName evidence="2">Hydroxyproline-rich glycoprotein-like</fullName>
    </submittedName>
</protein>
<reference evidence="4" key="2">
    <citation type="journal article" date="2005" name="Nature">
        <title>The map-based sequence of the rice genome.</title>
        <authorList>
            <consortium name="International rice genome sequencing project (IRGSP)"/>
            <person name="Matsumoto T."/>
            <person name="Wu J."/>
            <person name="Kanamori H."/>
            <person name="Katayose Y."/>
            <person name="Fujisawa M."/>
            <person name="Namiki N."/>
            <person name="Mizuno H."/>
            <person name="Yamamoto K."/>
            <person name="Antonio B.A."/>
            <person name="Baba T."/>
            <person name="Sakata K."/>
            <person name="Nagamura Y."/>
            <person name="Aoki H."/>
            <person name="Arikawa K."/>
            <person name="Arita K."/>
            <person name="Bito T."/>
            <person name="Chiden Y."/>
            <person name="Fujitsuka N."/>
            <person name="Fukunaka R."/>
            <person name="Hamada M."/>
            <person name="Harada C."/>
            <person name="Hayashi A."/>
            <person name="Hijishita S."/>
            <person name="Honda M."/>
            <person name="Hosokawa S."/>
            <person name="Ichikawa Y."/>
            <person name="Idonuma A."/>
            <person name="Iijima M."/>
            <person name="Ikeda M."/>
            <person name="Ikeno M."/>
            <person name="Ito K."/>
            <person name="Ito S."/>
            <person name="Ito T."/>
            <person name="Ito Y."/>
            <person name="Ito Y."/>
            <person name="Iwabuchi A."/>
            <person name="Kamiya K."/>
            <person name="Karasawa W."/>
            <person name="Kurita K."/>
            <person name="Katagiri S."/>
            <person name="Kikuta A."/>
            <person name="Kobayashi H."/>
            <person name="Kobayashi N."/>
            <person name="Machita K."/>
            <person name="Maehara T."/>
            <person name="Masukawa M."/>
            <person name="Mizubayashi T."/>
            <person name="Mukai Y."/>
            <person name="Nagasaki H."/>
            <person name="Nagata Y."/>
            <person name="Naito S."/>
            <person name="Nakashima M."/>
            <person name="Nakama Y."/>
            <person name="Nakamichi Y."/>
            <person name="Nakamura M."/>
            <person name="Meguro A."/>
            <person name="Negishi M."/>
            <person name="Ohta I."/>
            <person name="Ohta T."/>
            <person name="Okamoto M."/>
            <person name="Ono N."/>
            <person name="Saji S."/>
            <person name="Sakaguchi M."/>
            <person name="Sakai K."/>
            <person name="Shibata M."/>
            <person name="Shimokawa T."/>
            <person name="Song J."/>
            <person name="Takazaki Y."/>
            <person name="Terasawa K."/>
            <person name="Tsugane M."/>
            <person name="Tsuji K."/>
            <person name="Ueda S."/>
            <person name="Waki K."/>
            <person name="Yamagata H."/>
            <person name="Yamamoto M."/>
            <person name="Yamamoto S."/>
            <person name="Yamane H."/>
            <person name="Yoshiki S."/>
            <person name="Yoshihara R."/>
            <person name="Yukawa K."/>
            <person name="Zhong H."/>
            <person name="Yano M."/>
            <person name="Yuan Q."/>
            <person name="Ouyang S."/>
            <person name="Liu J."/>
            <person name="Jones K.M."/>
            <person name="Gansberger K."/>
            <person name="Moffat K."/>
            <person name="Hill J."/>
            <person name="Bera J."/>
            <person name="Fadrosh D."/>
            <person name="Jin S."/>
            <person name="Johri S."/>
            <person name="Kim M."/>
            <person name="Overton L."/>
            <person name="Reardon M."/>
            <person name="Tsitrin T."/>
            <person name="Vuong H."/>
            <person name="Weaver B."/>
            <person name="Ciecko A."/>
            <person name="Tallon L."/>
            <person name="Jackson J."/>
            <person name="Pai G."/>
            <person name="Aken S.V."/>
            <person name="Utterback T."/>
            <person name="Reidmuller S."/>
            <person name="Feldblyum T."/>
            <person name="Hsiao J."/>
            <person name="Zismann V."/>
            <person name="Iobst S."/>
            <person name="de Vazeille A.R."/>
            <person name="Buell C.R."/>
            <person name="Ying K."/>
            <person name="Li Y."/>
            <person name="Lu T."/>
            <person name="Huang Y."/>
            <person name="Zhao Q."/>
            <person name="Feng Q."/>
            <person name="Zhang L."/>
            <person name="Zhu J."/>
            <person name="Weng Q."/>
            <person name="Mu J."/>
            <person name="Lu Y."/>
            <person name="Fan D."/>
            <person name="Liu Y."/>
            <person name="Guan J."/>
            <person name="Zhang Y."/>
            <person name="Yu S."/>
            <person name="Liu X."/>
            <person name="Zhang Y."/>
            <person name="Hong G."/>
            <person name="Han B."/>
            <person name="Choisne N."/>
            <person name="Demange N."/>
            <person name="Orjeda G."/>
            <person name="Samain S."/>
            <person name="Cattolico L."/>
            <person name="Pelletier E."/>
            <person name="Couloux A."/>
            <person name="Segurens B."/>
            <person name="Wincker P."/>
            <person name="D'Hont A."/>
            <person name="Scarpelli C."/>
            <person name="Weissenbach J."/>
            <person name="Salanoubat M."/>
            <person name="Quetier F."/>
            <person name="Yu Y."/>
            <person name="Kim H.R."/>
            <person name="Rambo T."/>
            <person name="Currie J."/>
            <person name="Collura K."/>
            <person name="Luo M."/>
            <person name="Yang T."/>
            <person name="Ammiraju J.S.S."/>
            <person name="Engler F."/>
            <person name="Soderlund C."/>
            <person name="Wing R.A."/>
            <person name="Palmer L.E."/>
            <person name="de la Bastide M."/>
            <person name="Spiegel L."/>
            <person name="Nascimento L."/>
            <person name="Zutavern T."/>
            <person name="O'Shaughnessy A."/>
            <person name="Dike S."/>
            <person name="Dedhia N."/>
            <person name="Preston R."/>
            <person name="Balija V."/>
            <person name="McCombie W.R."/>
            <person name="Chow T."/>
            <person name="Chen H."/>
            <person name="Chung M."/>
            <person name="Chen C."/>
            <person name="Shaw J."/>
            <person name="Wu H."/>
            <person name="Hsiao K."/>
            <person name="Chao Y."/>
            <person name="Chu M."/>
            <person name="Cheng C."/>
            <person name="Hour A."/>
            <person name="Lee P."/>
            <person name="Lin S."/>
            <person name="Lin Y."/>
            <person name="Liou J."/>
            <person name="Liu S."/>
            <person name="Hsing Y."/>
            <person name="Raghuvanshi S."/>
            <person name="Mohanty A."/>
            <person name="Bharti A.K."/>
            <person name="Gaur A."/>
            <person name="Gupta V."/>
            <person name="Kumar D."/>
            <person name="Ravi V."/>
            <person name="Vij S."/>
            <person name="Kapur A."/>
            <person name="Khurana P."/>
            <person name="Khurana P."/>
            <person name="Khurana J.P."/>
            <person name="Tyagi A.K."/>
            <person name="Gaikwad K."/>
            <person name="Singh A."/>
            <person name="Dalal V."/>
            <person name="Srivastava S."/>
            <person name="Dixit A."/>
            <person name="Pal A.K."/>
            <person name="Ghazi I.A."/>
            <person name="Yadav M."/>
            <person name="Pandit A."/>
            <person name="Bhargava A."/>
            <person name="Sureshbabu K."/>
            <person name="Batra K."/>
            <person name="Sharma T.R."/>
            <person name="Mohapatra T."/>
            <person name="Singh N.K."/>
            <person name="Messing J."/>
            <person name="Nelson A.B."/>
            <person name="Fuks G."/>
            <person name="Kavchok S."/>
            <person name="Keizer G."/>
            <person name="Linton E."/>
            <person name="Llaca V."/>
            <person name="Song R."/>
            <person name="Tanyolac B."/>
            <person name="Young S."/>
            <person name="Ho-Il K."/>
            <person name="Hahn J.H."/>
            <person name="Sangsakoo G."/>
            <person name="Vanavichit A."/>
            <person name="de Mattos Luiz.A.T."/>
            <person name="Zimmer P.D."/>
            <person name="Malone G."/>
            <person name="Dellagostin O."/>
            <person name="de Oliveira A.C."/>
            <person name="Bevan M."/>
            <person name="Bancroft I."/>
            <person name="Minx P."/>
            <person name="Cordum H."/>
            <person name="Wilson R."/>
            <person name="Cheng Z."/>
            <person name="Jin W."/>
            <person name="Jiang J."/>
            <person name="Leong S.A."/>
            <person name="Iwama H."/>
            <person name="Gojobori T."/>
            <person name="Itoh T."/>
            <person name="Niimura Y."/>
            <person name="Fujii Y."/>
            <person name="Habara T."/>
            <person name="Sakai H."/>
            <person name="Sato Y."/>
            <person name="Wilson G."/>
            <person name="Kumar K."/>
            <person name="McCouch S."/>
            <person name="Juretic N."/>
            <person name="Hoen D."/>
            <person name="Wright S."/>
            <person name="Bruskiewich R."/>
            <person name="Bureau T."/>
            <person name="Miyao A."/>
            <person name="Hirochika H."/>
            <person name="Nishikawa T."/>
            <person name="Kadowaki K."/>
            <person name="Sugiura M."/>
            <person name="Burr B."/>
            <person name="Sasaki T."/>
        </authorList>
    </citation>
    <scope>NUCLEOTIDE SEQUENCE [LARGE SCALE GENOMIC DNA]</scope>
    <source>
        <strain evidence="4">cv. Nipponbare</strain>
    </source>
</reference>
<feature type="region of interest" description="Disordered" evidence="1">
    <location>
        <begin position="30"/>
        <end position="74"/>
    </location>
</feature>
<evidence type="ECO:0000313" key="2">
    <source>
        <dbReference type="EMBL" id="BAD53101.1"/>
    </source>
</evidence>
<sequence>MEITVAEPEVQIVASVGTYIEEVVRLEWDGTEPEIFEDPSPAKDPEVQETPVPEKATDNSKVPKVLMSHDSKSKDENNEKFMVTIFRGGKERAKLRDDDPQKAAALARPYLPTDDCSEKYENGKALLPDWALYEGP</sequence>
<name>Q5ZB36_ORYSJ</name>
<evidence type="ECO:0000313" key="4">
    <source>
        <dbReference type="Proteomes" id="UP000000763"/>
    </source>
</evidence>
<dbReference type="EMBL" id="AP003336">
    <property type="protein sequence ID" value="BAD53187.1"/>
    <property type="molecule type" value="Genomic_DNA"/>
</dbReference>